<protein>
    <submittedName>
        <fullName evidence="1">Uncharacterized protein</fullName>
    </submittedName>
</protein>
<dbReference type="EMBL" id="QVLU01000014">
    <property type="protein sequence ID" value="RGE70702.1"/>
    <property type="molecule type" value="Genomic_DNA"/>
</dbReference>
<evidence type="ECO:0000313" key="1">
    <source>
        <dbReference type="EMBL" id="RGE55808.1"/>
    </source>
</evidence>
<comment type="caution">
    <text evidence="1">The sequence shown here is derived from an EMBL/GenBank/DDBJ whole genome shotgun (WGS) entry which is preliminary data.</text>
</comment>
<dbReference type="AlphaFoldDB" id="A0A3E3HVE7"/>
<dbReference type="EMBL" id="QVLV01000036">
    <property type="protein sequence ID" value="RGE55808.1"/>
    <property type="molecule type" value="Genomic_DNA"/>
</dbReference>
<keyword evidence="3" id="KW-1185">Reference proteome</keyword>
<evidence type="ECO:0000313" key="2">
    <source>
        <dbReference type="EMBL" id="RGE70702.1"/>
    </source>
</evidence>
<sequence>MAPPNVCGRLFFFPKRRLLGACKKLSSAIYISPAEMNSVTRSTLLTAAFFLPWQILALSCRRAFSSYYTKSAGFFNANC</sequence>
<dbReference type="Proteomes" id="UP000260812">
    <property type="component" value="Unassembled WGS sequence"/>
</dbReference>
<gene>
    <name evidence="2" type="ORF">DWY69_15925</name>
    <name evidence="1" type="ORF">DXC51_27420</name>
</gene>
<evidence type="ECO:0000313" key="4">
    <source>
        <dbReference type="Proteomes" id="UP000261166"/>
    </source>
</evidence>
<proteinExistence type="predicted"/>
<organism evidence="1 3">
    <name type="scientific">Eisenbergiella massiliensis</name>
    <dbReference type="NCBI Taxonomy" id="1720294"/>
    <lineage>
        <taxon>Bacteria</taxon>
        <taxon>Bacillati</taxon>
        <taxon>Bacillota</taxon>
        <taxon>Clostridia</taxon>
        <taxon>Lachnospirales</taxon>
        <taxon>Lachnospiraceae</taxon>
        <taxon>Eisenbergiella</taxon>
    </lineage>
</organism>
<accession>A0A3E3HVE7</accession>
<evidence type="ECO:0000313" key="3">
    <source>
        <dbReference type="Proteomes" id="UP000260812"/>
    </source>
</evidence>
<name>A0A3E3HVE7_9FIRM</name>
<reference evidence="1 4" key="1">
    <citation type="submission" date="2018-08" db="EMBL/GenBank/DDBJ databases">
        <title>A genome reference for cultivated species of the human gut microbiota.</title>
        <authorList>
            <person name="Zou Y."/>
            <person name="Xue W."/>
            <person name="Luo G."/>
        </authorList>
    </citation>
    <scope>NUCLEOTIDE SEQUENCE [LARGE SCALE GENOMIC DNA]</scope>
    <source>
        <strain evidence="2 4">AF26-4BH</strain>
        <strain evidence="1">TF05-5AC</strain>
    </source>
</reference>
<dbReference type="Proteomes" id="UP000261166">
    <property type="component" value="Unassembled WGS sequence"/>
</dbReference>